<dbReference type="SUPFAM" id="SSF51120">
    <property type="entry name" value="beta-Roll"/>
    <property type="match status" value="1"/>
</dbReference>
<dbReference type="InterPro" id="IPR011049">
    <property type="entry name" value="Serralysin-like_metalloprot_C"/>
</dbReference>
<dbReference type="PATRIC" id="fig|1515334.3.peg.4399"/>
<dbReference type="GO" id="GO:0008237">
    <property type="term" value="F:metallopeptidase activity"/>
    <property type="evidence" value="ECO:0007669"/>
    <property type="project" value="InterPro"/>
</dbReference>
<dbReference type="PROSITE" id="PS00330">
    <property type="entry name" value="HEMOLYSIN_CALCIUM"/>
    <property type="match status" value="1"/>
</dbReference>
<evidence type="ECO:0000256" key="1">
    <source>
        <dbReference type="ARBA" id="ARBA00001913"/>
    </source>
</evidence>
<dbReference type="RefSeq" id="WP_052244749.1">
    <property type="nucleotide sequence ID" value="NZ_JSUQ01000020.1"/>
</dbReference>
<evidence type="ECO:0000313" key="8">
    <source>
        <dbReference type="EMBL" id="KHQ51000.1"/>
    </source>
</evidence>
<gene>
    <name evidence="8" type="ORF">OA50_04367</name>
</gene>
<dbReference type="OrthoDB" id="733404at2"/>
<sequence length="722" mass="77075">MCFLCQSLDPSIEIYDGHGLTGPTAAPSGANGGTTEAALPVFTLDQVAYQLTHGYWQNGGGDWRAFDVQAGGEITVNIDALDAAGQTAALAALEAWTAVSGIQFTLTSGTADITFDDTESGAYAYSYVYTSWNEIDQSFVNVHPSWQGYGDYYYQTYIHEIGHALGLGHGGNYNGAADFGTDAHYANDSWQMSIMSYFAQWENPNVDASGMYLATPQMADILAIQNLYGTPDNVHTGNTVYGDNTNLTATGMDLAPGRAVAIFDSSGIDVIDLGSRGHDQRLSLEPESWSDIDGYAGNFAIARGAVIENAITGSGDDHITGNAASNDIQSGAGADTIKGGEGDDTIDGGAGEDVVVFEGASEGFALAWNGALTVTDIDLTDGGDDGTDTLLGVETLSFTDGAFGTVQDNGTTTLVRLYQTGSNLTAATLEIDVDDTHEWESIARDFTATGQWAKQTNTYDNGRVLEIFYSDGLRTSSTMTDSADVYAWDSYTDGYDASGARIYNGITWDGGKLVETHFDADGARTSSLVTDGGDVYGWHTIERVYDDAGVLTDQTNTYDDGRVQQIVYTEGARSAIHMTDAGDVASWASYSDFYATATGARTARQMTYDDGRQVEIGFDGGRMVSHLLTDGADDFVWSSIARTWDAEGQLDSQTNTYDDGRVHEIDYADGVRSSSVLTDTQDAYAWTSATETYDASGALVERVTIWDDGSQDVVTYGDSPVV</sequence>
<dbReference type="AlphaFoldDB" id="A0A0B3RIA9"/>
<dbReference type="Gene3D" id="2.150.10.10">
    <property type="entry name" value="Serralysin-like metalloprotease, C-terminal"/>
    <property type="match status" value="1"/>
</dbReference>
<keyword evidence="4" id="KW-0964">Secreted</keyword>
<comment type="caution">
    <text evidence="8">The sequence shown here is derived from an EMBL/GenBank/DDBJ whole genome shotgun (WGS) entry which is preliminary data.</text>
</comment>
<keyword evidence="5" id="KW-0677">Repeat</keyword>
<dbReference type="InterPro" id="IPR018511">
    <property type="entry name" value="Hemolysin-typ_Ca-bd_CS"/>
</dbReference>
<dbReference type="InterPro" id="IPR013858">
    <property type="entry name" value="Peptidase_M10B_C"/>
</dbReference>
<organism evidence="8 9">
    <name type="scientific">Mameliella alba</name>
    <dbReference type="NCBI Taxonomy" id="561184"/>
    <lineage>
        <taxon>Bacteria</taxon>
        <taxon>Pseudomonadati</taxon>
        <taxon>Pseudomonadota</taxon>
        <taxon>Alphaproteobacteria</taxon>
        <taxon>Rhodobacterales</taxon>
        <taxon>Roseobacteraceae</taxon>
        <taxon>Mameliella</taxon>
    </lineage>
</organism>
<evidence type="ECO:0000256" key="3">
    <source>
        <dbReference type="ARBA" id="ARBA00009490"/>
    </source>
</evidence>
<evidence type="ECO:0000259" key="7">
    <source>
        <dbReference type="SMART" id="SM00235"/>
    </source>
</evidence>
<evidence type="ECO:0000256" key="2">
    <source>
        <dbReference type="ARBA" id="ARBA00004613"/>
    </source>
</evidence>
<evidence type="ECO:0000256" key="6">
    <source>
        <dbReference type="SAM" id="MobiDB-lite"/>
    </source>
</evidence>
<evidence type="ECO:0000256" key="5">
    <source>
        <dbReference type="ARBA" id="ARBA00022737"/>
    </source>
</evidence>
<dbReference type="Pfam" id="PF00353">
    <property type="entry name" value="HemolysinCabind"/>
    <property type="match status" value="1"/>
</dbReference>
<evidence type="ECO:0000313" key="9">
    <source>
        <dbReference type="Proteomes" id="UP000030960"/>
    </source>
</evidence>
<dbReference type="SMART" id="SM00235">
    <property type="entry name" value="ZnMc"/>
    <property type="match status" value="1"/>
</dbReference>
<dbReference type="EMBL" id="JSUQ01000020">
    <property type="protein sequence ID" value="KHQ51000.1"/>
    <property type="molecule type" value="Genomic_DNA"/>
</dbReference>
<dbReference type="Gene3D" id="3.40.390.10">
    <property type="entry name" value="Collagenase (Catalytic Domain)"/>
    <property type="match status" value="1"/>
</dbReference>
<dbReference type="GO" id="GO:0008270">
    <property type="term" value="F:zinc ion binding"/>
    <property type="evidence" value="ECO:0007669"/>
    <property type="project" value="InterPro"/>
</dbReference>
<feature type="region of interest" description="Disordered" evidence="6">
    <location>
        <begin position="322"/>
        <end position="343"/>
    </location>
</feature>
<evidence type="ECO:0000256" key="4">
    <source>
        <dbReference type="ARBA" id="ARBA00022525"/>
    </source>
</evidence>
<dbReference type="InterPro" id="IPR006026">
    <property type="entry name" value="Peptidase_Metallo"/>
</dbReference>
<accession>A0A0B3RIA9</accession>
<dbReference type="GO" id="GO:0006508">
    <property type="term" value="P:proteolysis"/>
    <property type="evidence" value="ECO:0007669"/>
    <property type="project" value="InterPro"/>
</dbReference>
<dbReference type="SUPFAM" id="SSF55486">
    <property type="entry name" value="Metalloproteases ('zincins'), catalytic domain"/>
    <property type="match status" value="1"/>
</dbReference>
<keyword evidence="9" id="KW-1185">Reference proteome</keyword>
<dbReference type="InterPro" id="IPR001343">
    <property type="entry name" value="Hemolysn_Ca-bd"/>
</dbReference>
<protein>
    <submittedName>
        <fullName evidence="8">Serralysin</fullName>
    </submittedName>
</protein>
<comment type="cofactor">
    <cofactor evidence="1">
        <name>Ca(2+)</name>
        <dbReference type="ChEBI" id="CHEBI:29108"/>
    </cofactor>
</comment>
<dbReference type="Proteomes" id="UP000030960">
    <property type="component" value="Unassembled WGS sequence"/>
</dbReference>
<dbReference type="GO" id="GO:0005615">
    <property type="term" value="C:extracellular space"/>
    <property type="evidence" value="ECO:0007669"/>
    <property type="project" value="InterPro"/>
</dbReference>
<reference evidence="8 9" key="1">
    <citation type="submission" date="2014-10" db="EMBL/GenBank/DDBJ databases">
        <title>Genome sequence of Ponticoccus sp. strain UMTAT08 isolated from clonal culture of toxic dinoflagellate Alexandrium tamiyavanichii.</title>
        <authorList>
            <person name="Gan H.Y."/>
            <person name="Muhd D.-D."/>
            <person name="Mohd Noor M.E."/>
            <person name="Yeong Y.S."/>
            <person name="Usup G."/>
        </authorList>
    </citation>
    <scope>NUCLEOTIDE SEQUENCE [LARGE SCALE GENOMIC DNA]</scope>
    <source>
        <strain evidence="8 9">UMTAT08</strain>
    </source>
</reference>
<dbReference type="GO" id="GO:0005509">
    <property type="term" value="F:calcium ion binding"/>
    <property type="evidence" value="ECO:0007669"/>
    <property type="project" value="InterPro"/>
</dbReference>
<feature type="domain" description="Peptidase metallopeptidase" evidence="7">
    <location>
        <begin position="59"/>
        <end position="200"/>
    </location>
</feature>
<name>A0A0B3RIA9_9RHOB</name>
<dbReference type="Pfam" id="PF08548">
    <property type="entry name" value="Peptidase_M10_C"/>
    <property type="match status" value="1"/>
</dbReference>
<dbReference type="STRING" id="561184.SAMN05216376_102437"/>
<proteinExistence type="inferred from homology"/>
<comment type="similarity">
    <text evidence="3">Belongs to the peptidase M10B family.</text>
</comment>
<dbReference type="InterPro" id="IPR024079">
    <property type="entry name" value="MetalloPept_cat_dom_sf"/>
</dbReference>
<comment type="subcellular location">
    <subcellularLocation>
        <location evidence="2">Secreted</location>
    </subcellularLocation>
</comment>